<sequence>MPEETVEFKMDVSDENIKREAMKIVWRFSGVTFVDIKEKGILKVRGKFDKIEIGRKLHELDKTVDIINPLGKPGQYRIPSLTTVYSYFTPKIQEVVVFKFKVLDEKLKRDAMEVIWEFSGITSVEVKRVDRLEVKGGEFNKIAMSTKLKGIDESVSVFIKAGPDGQVDVTNFNTNNPQTTSRVPAPVPVRAPAPVPVRAPAPAPPAVPAPEPVPAYAHMRFHMAEVISEEQPRDYPPRLYAEGESILENKLLNHNIKMGDVPVIIESIGQDAWNELKGSPIGIIAKLAESQFVWSGKTVHFLLCRQLRIHKKEIWFLVGGQPIRFGLNEFGHITGLNTGSIPTEKFEPKADYKAFFSELNVPGGEGPKLDELRAGLLVCRTWTPEKRKWLGLLTLQAIGLYGLHHNSRIPFESAKRVFDEEAMNTYPWGRSAFEALVNSIKMLRPVGKTYTVSGMVYVLQALAYDSVKCFGERYGRVVNKDEIPLLRWGGNRTRKTMELTIAEDIKAHGELRVSKLVMKDDVRELFHTWPDEEEDPALDNLIRDIHEDKFVKGYWDVKKTEKKRKNVNSNAAGDSESPAKRQKVHNVKDVINSDGVESGEGDAEKKKKKKKKEKVGSAEDDVLEDVSVKTFVDLVKQLNSRFDTIDTSIKEVSSNMEKVIGDRVEARMDEKFEYMEKA</sequence>
<dbReference type="InterPro" id="IPR015410">
    <property type="entry name" value="DUF1985"/>
</dbReference>
<evidence type="ECO:0000259" key="2">
    <source>
        <dbReference type="Pfam" id="PF09331"/>
    </source>
</evidence>
<dbReference type="PANTHER" id="PTHR48449">
    <property type="entry name" value="DUF1985 DOMAIN-CONTAINING PROTEIN"/>
    <property type="match status" value="1"/>
</dbReference>
<dbReference type="PANTHER" id="PTHR48449:SF1">
    <property type="entry name" value="DUF1985 DOMAIN-CONTAINING PROTEIN"/>
    <property type="match status" value="1"/>
</dbReference>
<feature type="region of interest" description="Disordered" evidence="1">
    <location>
        <begin position="562"/>
        <end position="619"/>
    </location>
</feature>
<reference evidence="3 4" key="1">
    <citation type="submission" date="2020-12" db="EMBL/GenBank/DDBJ databases">
        <title>Concerted genomic and epigenomic changes stabilize Arabidopsis allopolyploids.</title>
        <authorList>
            <person name="Chen Z."/>
        </authorList>
    </citation>
    <scope>NUCLEOTIDE SEQUENCE [LARGE SCALE GENOMIC DNA]</scope>
    <source>
        <strain evidence="3">As9502</strain>
        <tissue evidence="3">Leaf</tissue>
    </source>
</reference>
<evidence type="ECO:0000313" key="4">
    <source>
        <dbReference type="Proteomes" id="UP000694251"/>
    </source>
</evidence>
<gene>
    <name evidence="3" type="ORF">ISN44_As13g015340</name>
</gene>
<dbReference type="Pfam" id="PF09331">
    <property type="entry name" value="DUF1985"/>
    <property type="match status" value="1"/>
</dbReference>
<organism evidence="3 4">
    <name type="scientific">Arabidopsis suecica</name>
    <name type="common">Swedish thale-cress</name>
    <name type="synonym">Cardaminopsis suecica</name>
    <dbReference type="NCBI Taxonomy" id="45249"/>
    <lineage>
        <taxon>Eukaryota</taxon>
        <taxon>Viridiplantae</taxon>
        <taxon>Streptophyta</taxon>
        <taxon>Embryophyta</taxon>
        <taxon>Tracheophyta</taxon>
        <taxon>Spermatophyta</taxon>
        <taxon>Magnoliopsida</taxon>
        <taxon>eudicotyledons</taxon>
        <taxon>Gunneridae</taxon>
        <taxon>Pentapetalae</taxon>
        <taxon>rosids</taxon>
        <taxon>malvids</taxon>
        <taxon>Brassicales</taxon>
        <taxon>Brassicaceae</taxon>
        <taxon>Camelineae</taxon>
        <taxon>Arabidopsis</taxon>
    </lineage>
</organism>
<evidence type="ECO:0000313" key="3">
    <source>
        <dbReference type="EMBL" id="KAG7537664.1"/>
    </source>
</evidence>
<protein>
    <recommendedName>
        <fullName evidence="2">DUF1985 domain-containing protein</fullName>
    </recommendedName>
</protein>
<accession>A0A8T1Y3C1</accession>
<dbReference type="AlphaFoldDB" id="A0A8T1Y3C1"/>
<keyword evidence="4" id="KW-1185">Reference proteome</keyword>
<proteinExistence type="predicted"/>
<dbReference type="OrthoDB" id="1110567at2759"/>
<dbReference type="EMBL" id="JAEFBJ010000013">
    <property type="protein sequence ID" value="KAG7537664.1"/>
    <property type="molecule type" value="Genomic_DNA"/>
</dbReference>
<feature type="domain" description="DUF1985" evidence="2">
    <location>
        <begin position="303"/>
        <end position="438"/>
    </location>
</feature>
<evidence type="ECO:0000256" key="1">
    <source>
        <dbReference type="SAM" id="MobiDB-lite"/>
    </source>
</evidence>
<name>A0A8T1Y3C1_ARASU</name>
<dbReference type="Proteomes" id="UP000694251">
    <property type="component" value="Chromosome 13"/>
</dbReference>
<comment type="caution">
    <text evidence="3">The sequence shown here is derived from an EMBL/GenBank/DDBJ whole genome shotgun (WGS) entry which is preliminary data.</text>
</comment>